<keyword evidence="3" id="KW-0378">Hydrolase</keyword>
<dbReference type="Pfam" id="PF13091">
    <property type="entry name" value="PLDc_2"/>
    <property type="match status" value="1"/>
</dbReference>
<name>A0ABU0EFT6_9CELL</name>
<evidence type="ECO:0000313" key="6">
    <source>
        <dbReference type="EMBL" id="MDQ0373958.1"/>
    </source>
</evidence>
<evidence type="ECO:0000313" key="7">
    <source>
        <dbReference type="Proteomes" id="UP001239626"/>
    </source>
</evidence>
<evidence type="ECO:0000256" key="4">
    <source>
        <dbReference type="ARBA" id="ARBA00023098"/>
    </source>
</evidence>
<proteinExistence type="predicted"/>
<protein>
    <submittedName>
        <fullName evidence="6">Phosphatidylserine/phosphatidylglycerophosphate/ cardiolipin synthase-like enzyme</fullName>
    </submittedName>
</protein>
<dbReference type="PANTHER" id="PTHR18896:SF76">
    <property type="entry name" value="PHOSPHOLIPASE"/>
    <property type="match status" value="1"/>
</dbReference>
<dbReference type="InterPro" id="IPR015679">
    <property type="entry name" value="PLipase_D_fam"/>
</dbReference>
<comment type="caution">
    <text evidence="6">The sequence shown here is derived from an EMBL/GenBank/DDBJ whole genome shotgun (WGS) entry which is preliminary data.</text>
</comment>
<evidence type="ECO:0000256" key="1">
    <source>
        <dbReference type="ARBA" id="ARBA00000798"/>
    </source>
</evidence>
<keyword evidence="2" id="KW-0677">Repeat</keyword>
<dbReference type="CDD" id="cd09105">
    <property type="entry name" value="PLDc_vPLD1_2_like_2"/>
    <property type="match status" value="1"/>
</dbReference>
<dbReference type="InterPro" id="IPR025202">
    <property type="entry name" value="PLD-like_dom"/>
</dbReference>
<sequence>MHHALPALRVTSLRRRAPRSGVRLPAIAGGRTELGWFLTAEQRGNDATRLRPWTEGNAVRPLVHGSTYFAALAEALAQVGRGDLVLFSDWRGDPDQRLTDGGATVTEALSAAVLRGALVKGLMWRSHLDRLRFSNEENRSLAERVNDAGGEVLLDQRVRAVGSHHQKFVVIRHPSRPADDVALLGGIDLAHGRRDDAGHRGDPQAVPFAHQYGPRPAWHDVHVEIRGPAVRDVEDVFRERWEDPAALSRLPWQAVPDVLHREDREPGPLPPPAPDPPLAGTCAVQLLRTYPQRRPGYPFAPDGERSAARGYAKALRRARRLVYIEDQYLWSADVARVFAAALRREPGLHLVAVVPRHPDQDDRLSLPPVRLGHAQALQIVRAAGGDRVTVLDVENHDGVPVYVHAKVCVIDDVWATVGSDNFNRRSWTHDSELTAAVLDRRLDGREPRDPAGLGDGARAFARELRLELWREHLDRDDDAGLIDPADAVEALRSSAAALDAWHDGGRSGPRPPGRLRTHAVVRIPLWQRLLATPAYRTVVDPDGRPAWMKARSQH</sequence>
<reference evidence="6 7" key="1">
    <citation type="submission" date="2023-07" db="EMBL/GenBank/DDBJ databases">
        <title>Sorghum-associated microbial communities from plants grown in Nebraska, USA.</title>
        <authorList>
            <person name="Schachtman D."/>
        </authorList>
    </citation>
    <scope>NUCLEOTIDE SEQUENCE [LARGE SCALE GENOMIC DNA]</scope>
    <source>
        <strain evidence="6 7">BE332</strain>
    </source>
</reference>
<evidence type="ECO:0000259" key="5">
    <source>
        <dbReference type="PROSITE" id="PS50035"/>
    </source>
</evidence>
<dbReference type="EMBL" id="JAUSVB010000003">
    <property type="protein sequence ID" value="MDQ0373958.1"/>
    <property type="molecule type" value="Genomic_DNA"/>
</dbReference>
<evidence type="ECO:0000256" key="2">
    <source>
        <dbReference type="ARBA" id="ARBA00022737"/>
    </source>
</evidence>
<dbReference type="SMART" id="SM00155">
    <property type="entry name" value="PLDc"/>
    <property type="match status" value="2"/>
</dbReference>
<dbReference type="Gene3D" id="3.30.870.10">
    <property type="entry name" value="Endonuclease Chain A"/>
    <property type="match status" value="2"/>
</dbReference>
<feature type="domain" description="PLD phosphodiesterase" evidence="5">
    <location>
        <begin position="399"/>
        <end position="426"/>
    </location>
</feature>
<comment type="catalytic activity">
    <reaction evidence="1">
        <text>a 1,2-diacyl-sn-glycero-3-phosphocholine + H2O = a 1,2-diacyl-sn-glycero-3-phosphate + choline + H(+)</text>
        <dbReference type="Rhea" id="RHEA:14445"/>
        <dbReference type="ChEBI" id="CHEBI:15354"/>
        <dbReference type="ChEBI" id="CHEBI:15377"/>
        <dbReference type="ChEBI" id="CHEBI:15378"/>
        <dbReference type="ChEBI" id="CHEBI:57643"/>
        <dbReference type="ChEBI" id="CHEBI:58608"/>
        <dbReference type="EC" id="3.1.4.4"/>
    </reaction>
</comment>
<dbReference type="SUPFAM" id="SSF56024">
    <property type="entry name" value="Phospholipase D/nuclease"/>
    <property type="match status" value="2"/>
</dbReference>
<organism evidence="6 7">
    <name type="scientific">Cellulomonas humilata</name>
    <dbReference type="NCBI Taxonomy" id="144055"/>
    <lineage>
        <taxon>Bacteria</taxon>
        <taxon>Bacillati</taxon>
        <taxon>Actinomycetota</taxon>
        <taxon>Actinomycetes</taxon>
        <taxon>Micrococcales</taxon>
        <taxon>Cellulomonadaceae</taxon>
        <taxon>Cellulomonas</taxon>
    </lineage>
</organism>
<dbReference type="InterPro" id="IPR001736">
    <property type="entry name" value="PLipase_D/transphosphatidylase"/>
</dbReference>
<keyword evidence="7" id="KW-1185">Reference proteome</keyword>
<evidence type="ECO:0000256" key="3">
    <source>
        <dbReference type="ARBA" id="ARBA00022801"/>
    </source>
</evidence>
<dbReference type="PANTHER" id="PTHR18896">
    <property type="entry name" value="PHOSPHOLIPASE D"/>
    <property type="match status" value="1"/>
</dbReference>
<dbReference type="PROSITE" id="PS50035">
    <property type="entry name" value="PLD"/>
    <property type="match status" value="1"/>
</dbReference>
<gene>
    <name evidence="6" type="ORF">J2X26_002279</name>
</gene>
<dbReference type="RefSeq" id="WP_307492342.1">
    <property type="nucleotide sequence ID" value="NZ_JAUSVB010000003.1"/>
</dbReference>
<accession>A0ABU0EFT6</accession>
<keyword evidence="4" id="KW-0443">Lipid metabolism</keyword>
<dbReference type="Proteomes" id="UP001239626">
    <property type="component" value="Unassembled WGS sequence"/>
</dbReference>